<comment type="caution">
    <text evidence="3">The sequence shown here is derived from an EMBL/GenBank/DDBJ whole genome shotgun (WGS) entry which is preliminary data.</text>
</comment>
<sequence length="278" mass="29963">MLLCLQYFVPLFTILHGLLPPRRNSTSSLSVRQRSYTSHCQALAVSPPAASILLGPETKRATTCHDEARLKPPSGTGPGPNVPQPATTNPAYRLHPARDRDQTGRYLSPQNPPAASIPPRPAEPACRLHPSWARDPMGRHLPRRSPPEATIRHRPGTQRATTNPACRLHPDRARKARLPPPFGMGPGPKDRHLPQRRPTAASIRPGPVNEQAASYHHEARLPPPSGPGLGPNGPPPASQNPPAASIRPGPGPNVPPPSTMKTACRLHPARARKARIPP</sequence>
<feature type="signal peptide" evidence="2">
    <location>
        <begin position="1"/>
        <end position="17"/>
    </location>
</feature>
<evidence type="ECO:0000256" key="2">
    <source>
        <dbReference type="SAM" id="SignalP"/>
    </source>
</evidence>
<feature type="region of interest" description="Disordered" evidence="1">
    <location>
        <begin position="67"/>
        <end position="278"/>
    </location>
</feature>
<accession>A0A7J7TP75</accession>
<proteinExistence type="predicted"/>
<reference evidence="3 4" key="1">
    <citation type="journal article" date="2020" name="Nature">
        <title>Six reference-quality genomes reveal evolution of bat adaptations.</title>
        <authorList>
            <person name="Jebb D."/>
            <person name="Huang Z."/>
            <person name="Pippel M."/>
            <person name="Hughes G.M."/>
            <person name="Lavrichenko K."/>
            <person name="Devanna P."/>
            <person name="Winkler S."/>
            <person name="Jermiin L.S."/>
            <person name="Skirmuntt E.C."/>
            <person name="Katzourakis A."/>
            <person name="Burkitt-Gray L."/>
            <person name="Ray D.A."/>
            <person name="Sullivan K.A.M."/>
            <person name="Roscito J.G."/>
            <person name="Kirilenko B.M."/>
            <person name="Davalos L.M."/>
            <person name="Corthals A.P."/>
            <person name="Power M.L."/>
            <person name="Jones G."/>
            <person name="Ransome R.D."/>
            <person name="Dechmann D.K.N."/>
            <person name="Locatelli A.G."/>
            <person name="Puechmaille S.J."/>
            <person name="Fedrigo O."/>
            <person name="Jarvis E.D."/>
            <person name="Hiller M."/>
            <person name="Vernes S.C."/>
            <person name="Myers E.W."/>
            <person name="Teeling E.C."/>
        </authorList>
    </citation>
    <scope>NUCLEOTIDE SEQUENCE [LARGE SCALE GENOMIC DNA]</scope>
    <source>
        <strain evidence="3">MPipKuh1</strain>
        <tissue evidence="3">Flight muscle</tissue>
    </source>
</reference>
<evidence type="ECO:0000313" key="4">
    <source>
        <dbReference type="Proteomes" id="UP000558488"/>
    </source>
</evidence>
<dbReference type="Proteomes" id="UP000558488">
    <property type="component" value="Unassembled WGS sequence"/>
</dbReference>
<feature type="chain" id="PRO_5029825444" evidence="2">
    <location>
        <begin position="18"/>
        <end position="278"/>
    </location>
</feature>
<keyword evidence="2" id="KW-0732">Signal</keyword>
<name>A0A7J7TP75_PIPKU</name>
<dbReference type="EMBL" id="JACAGB010000025">
    <property type="protein sequence ID" value="KAF6302549.1"/>
    <property type="molecule type" value="Genomic_DNA"/>
</dbReference>
<feature type="compositionally biased region" description="Pro residues" evidence="1">
    <location>
        <begin position="249"/>
        <end position="258"/>
    </location>
</feature>
<dbReference type="AlphaFoldDB" id="A0A7J7TP75"/>
<evidence type="ECO:0000313" key="3">
    <source>
        <dbReference type="EMBL" id="KAF6302549.1"/>
    </source>
</evidence>
<keyword evidence="4" id="KW-1185">Reference proteome</keyword>
<evidence type="ECO:0000256" key="1">
    <source>
        <dbReference type="SAM" id="MobiDB-lite"/>
    </source>
</evidence>
<gene>
    <name evidence="3" type="ORF">mPipKuh1_009304</name>
</gene>
<protein>
    <submittedName>
        <fullName evidence="3">Uncharacterized protein</fullName>
    </submittedName>
</protein>
<organism evidence="3 4">
    <name type="scientific">Pipistrellus kuhlii</name>
    <name type="common">Kuhl's pipistrelle</name>
    <dbReference type="NCBI Taxonomy" id="59472"/>
    <lineage>
        <taxon>Eukaryota</taxon>
        <taxon>Metazoa</taxon>
        <taxon>Chordata</taxon>
        <taxon>Craniata</taxon>
        <taxon>Vertebrata</taxon>
        <taxon>Euteleostomi</taxon>
        <taxon>Mammalia</taxon>
        <taxon>Eutheria</taxon>
        <taxon>Laurasiatheria</taxon>
        <taxon>Chiroptera</taxon>
        <taxon>Yangochiroptera</taxon>
        <taxon>Vespertilionidae</taxon>
        <taxon>Pipistrellus</taxon>
    </lineage>
</organism>
<feature type="compositionally biased region" description="Pro residues" evidence="1">
    <location>
        <begin position="221"/>
        <end position="239"/>
    </location>
</feature>
<feature type="compositionally biased region" description="Basic residues" evidence="1">
    <location>
        <begin position="267"/>
        <end position="278"/>
    </location>
</feature>
<feature type="compositionally biased region" description="Pro residues" evidence="1">
    <location>
        <begin position="110"/>
        <end position="122"/>
    </location>
</feature>